<evidence type="ECO:0000256" key="1">
    <source>
        <dbReference type="SAM" id="SignalP"/>
    </source>
</evidence>
<feature type="signal peptide" evidence="1">
    <location>
        <begin position="1"/>
        <end position="17"/>
    </location>
</feature>
<keyword evidence="1" id="KW-0732">Signal</keyword>
<comment type="caution">
    <text evidence="2">The sequence shown here is derived from an EMBL/GenBank/DDBJ whole genome shotgun (WGS) entry which is preliminary data.</text>
</comment>
<dbReference type="OrthoDB" id="3440400at2759"/>
<dbReference type="EMBL" id="JAPEUR010000116">
    <property type="protein sequence ID" value="KAJ4319928.1"/>
    <property type="molecule type" value="Genomic_DNA"/>
</dbReference>
<gene>
    <name evidence="2" type="ORF">N0V84_006111</name>
</gene>
<sequence length="69" mass="7719">MKFSAVALITLAHGILAMPQVPDKTNEIAKRSAELHNRDICWLACFPEKPSCPESWGECWTCCLGIEEK</sequence>
<dbReference type="AlphaFoldDB" id="A0A9W9BNV7"/>
<feature type="chain" id="PRO_5040785537" evidence="1">
    <location>
        <begin position="18"/>
        <end position="69"/>
    </location>
</feature>
<evidence type="ECO:0000313" key="2">
    <source>
        <dbReference type="EMBL" id="KAJ4319928.1"/>
    </source>
</evidence>
<keyword evidence="3" id="KW-1185">Reference proteome</keyword>
<proteinExistence type="predicted"/>
<protein>
    <submittedName>
        <fullName evidence="2">Uncharacterized protein</fullName>
    </submittedName>
</protein>
<reference evidence="2" key="1">
    <citation type="submission" date="2022-10" db="EMBL/GenBank/DDBJ databases">
        <title>Tapping the CABI collections for fungal endophytes: first genome assemblies for Collariella, Neodidymelliopsis, Ascochyta clinopodiicola, Didymella pomorum, Didymosphaeria variabile, Neocosmospora piperis and Neocucurbitaria cava.</title>
        <authorList>
            <person name="Hill R."/>
        </authorList>
    </citation>
    <scope>NUCLEOTIDE SEQUENCE</scope>
    <source>
        <strain evidence="2">IMI 366586</strain>
    </source>
</reference>
<accession>A0A9W9BNV7</accession>
<dbReference type="Proteomes" id="UP001140502">
    <property type="component" value="Unassembled WGS sequence"/>
</dbReference>
<evidence type="ECO:0000313" key="3">
    <source>
        <dbReference type="Proteomes" id="UP001140502"/>
    </source>
</evidence>
<name>A0A9W9BNV7_9HYPO</name>
<organism evidence="2 3">
    <name type="scientific">Fusarium piperis</name>
    <dbReference type="NCBI Taxonomy" id="1435070"/>
    <lineage>
        <taxon>Eukaryota</taxon>
        <taxon>Fungi</taxon>
        <taxon>Dikarya</taxon>
        <taxon>Ascomycota</taxon>
        <taxon>Pezizomycotina</taxon>
        <taxon>Sordariomycetes</taxon>
        <taxon>Hypocreomycetidae</taxon>
        <taxon>Hypocreales</taxon>
        <taxon>Nectriaceae</taxon>
        <taxon>Fusarium</taxon>
        <taxon>Fusarium solani species complex</taxon>
    </lineage>
</organism>